<evidence type="ECO:0000256" key="3">
    <source>
        <dbReference type="ARBA" id="ARBA00035659"/>
    </source>
</evidence>
<keyword evidence="1" id="KW-0304">Gas vesicle</keyword>
<dbReference type="EMBL" id="CP001720">
    <property type="protein sequence ID" value="ACV63776.1"/>
    <property type="molecule type" value="Genomic_DNA"/>
</dbReference>
<dbReference type="PANTHER" id="PTHR40137">
    <property type="entry name" value="PROTEIN GVPK 1"/>
    <property type="match status" value="1"/>
</dbReference>
<dbReference type="RefSeq" id="WP_015758468.1">
    <property type="nucleotide sequence ID" value="NC_013216.1"/>
</dbReference>
<accession>C8W3J0</accession>
<dbReference type="GO" id="GO:0031411">
    <property type="term" value="C:gas vesicle"/>
    <property type="evidence" value="ECO:0007669"/>
    <property type="project" value="UniProtKB-SubCell"/>
</dbReference>
<organism evidence="4 5">
    <name type="scientific">Desulfofarcimen acetoxidans (strain ATCC 49208 / DSM 771 / KCTC 5769 / VKM B-1644 / 5575)</name>
    <name type="common">Desulfotomaculum acetoxidans</name>
    <dbReference type="NCBI Taxonomy" id="485916"/>
    <lineage>
        <taxon>Bacteria</taxon>
        <taxon>Bacillati</taxon>
        <taxon>Bacillota</taxon>
        <taxon>Clostridia</taxon>
        <taxon>Eubacteriales</taxon>
        <taxon>Peptococcaceae</taxon>
        <taxon>Desulfofarcimen</taxon>
    </lineage>
</organism>
<dbReference type="eggNOG" id="ENOG503039C">
    <property type="taxonomic scope" value="Bacteria"/>
</dbReference>
<proteinExistence type="inferred from homology"/>
<dbReference type="OrthoDB" id="1448580at2"/>
<sequence length="104" mass="11811">MYIDISEGSLKQGVLGLLLALVEIIKDALKIQALKRIEGDSLTEDEIERLGNALHELEEALVEIEMEHNLQNVVQNIREGLDNVVNEVVDTFNPERWIAENEFN</sequence>
<name>C8W3J0_DESAS</name>
<dbReference type="PANTHER" id="PTHR40137:SF2">
    <property type="entry name" value="PROTEIN GVPK 1"/>
    <property type="match status" value="1"/>
</dbReference>
<evidence type="ECO:0000313" key="4">
    <source>
        <dbReference type="EMBL" id="ACV63776.1"/>
    </source>
</evidence>
<comment type="subcellular location">
    <subcellularLocation>
        <location evidence="2">Gas vesicle</location>
    </subcellularLocation>
</comment>
<dbReference type="STRING" id="485916.Dtox_3024"/>
<gene>
    <name evidence="4" type="ordered locus">Dtox_3024</name>
</gene>
<dbReference type="HOGENOM" id="CLU_155015_0_0_9"/>
<comment type="similarity">
    <text evidence="3">Belongs to the gas vesicle GvpK family.</text>
</comment>
<dbReference type="Pfam" id="PF05121">
    <property type="entry name" value="GvpK"/>
    <property type="match status" value="1"/>
</dbReference>
<dbReference type="Proteomes" id="UP000002217">
    <property type="component" value="Chromosome"/>
</dbReference>
<reference evidence="4 5" key="1">
    <citation type="journal article" date="2009" name="Stand. Genomic Sci.">
        <title>Complete genome sequence of Desulfotomaculum acetoxidans type strain (5575).</title>
        <authorList>
            <person name="Spring S."/>
            <person name="Lapidus A."/>
            <person name="Schroder M."/>
            <person name="Gleim D."/>
            <person name="Sims D."/>
            <person name="Meincke L."/>
            <person name="Glavina Del Rio T."/>
            <person name="Tice H."/>
            <person name="Copeland A."/>
            <person name="Cheng J.F."/>
            <person name="Lucas S."/>
            <person name="Chen F."/>
            <person name="Nolan M."/>
            <person name="Bruce D."/>
            <person name="Goodwin L."/>
            <person name="Pitluck S."/>
            <person name="Ivanova N."/>
            <person name="Mavromatis K."/>
            <person name="Mikhailova N."/>
            <person name="Pati A."/>
            <person name="Chen A."/>
            <person name="Palaniappan K."/>
            <person name="Land M."/>
            <person name="Hauser L."/>
            <person name="Chang Y.J."/>
            <person name="Jeffries C.D."/>
            <person name="Chain P."/>
            <person name="Saunders E."/>
            <person name="Brettin T."/>
            <person name="Detter J.C."/>
            <person name="Goker M."/>
            <person name="Bristow J."/>
            <person name="Eisen J.A."/>
            <person name="Markowitz V."/>
            <person name="Hugenholtz P."/>
            <person name="Kyrpides N.C."/>
            <person name="Klenk H.P."/>
            <person name="Han C."/>
        </authorList>
    </citation>
    <scope>NUCLEOTIDE SEQUENCE [LARGE SCALE GENOMIC DNA]</scope>
    <source>
        <strain evidence="5">ATCC 49208 / DSM 771 / VKM B-1644</strain>
    </source>
</reference>
<evidence type="ECO:0000256" key="2">
    <source>
        <dbReference type="ARBA" id="ARBA00035108"/>
    </source>
</evidence>
<protein>
    <recommendedName>
        <fullName evidence="6">Gas vesicle K</fullName>
    </recommendedName>
</protein>
<dbReference type="KEGG" id="dae:Dtox_3024"/>
<evidence type="ECO:0000256" key="1">
    <source>
        <dbReference type="ARBA" id="ARBA00022987"/>
    </source>
</evidence>
<dbReference type="GO" id="GO:0031412">
    <property type="term" value="P:gas vesicle organization"/>
    <property type="evidence" value="ECO:0007669"/>
    <property type="project" value="InterPro"/>
</dbReference>
<dbReference type="InterPro" id="IPR007805">
    <property type="entry name" value="GvpK"/>
</dbReference>
<evidence type="ECO:0008006" key="6">
    <source>
        <dbReference type="Google" id="ProtNLM"/>
    </source>
</evidence>
<evidence type="ECO:0000313" key="5">
    <source>
        <dbReference type="Proteomes" id="UP000002217"/>
    </source>
</evidence>
<keyword evidence="5" id="KW-1185">Reference proteome</keyword>
<dbReference type="AlphaFoldDB" id="C8W3J0"/>